<evidence type="ECO:0000256" key="5">
    <source>
        <dbReference type="SAM" id="MobiDB-lite"/>
    </source>
</evidence>
<sequence length="156" mass="17765">MSGRELFELALEMLDAGEGSLTISEFLLALSEVNFKTQEGVDDEFLDNLERVDVASLPELAECPICTNKFSENEYPLLVKLPCRVQNGSKKEHIYDMDCIAPWLKLHSTCPMCRFNVKDVALTRKKRLDEETRLAREALGDEDDADEEEEGWDLYG</sequence>
<dbReference type="KEGG" id="asau:88174902"/>
<proteinExistence type="predicted"/>
<evidence type="ECO:0000256" key="2">
    <source>
        <dbReference type="ARBA" id="ARBA00022771"/>
    </source>
</evidence>
<dbReference type="AlphaFoldDB" id="A0AAX4HD68"/>
<feature type="domain" description="RING-type" evidence="6">
    <location>
        <begin position="63"/>
        <end position="114"/>
    </location>
</feature>
<dbReference type="GO" id="GO:0008270">
    <property type="term" value="F:zinc ion binding"/>
    <property type="evidence" value="ECO:0007669"/>
    <property type="project" value="UniProtKB-KW"/>
</dbReference>
<keyword evidence="2 4" id="KW-0863">Zinc-finger</keyword>
<evidence type="ECO:0000313" key="7">
    <source>
        <dbReference type="EMBL" id="WPK26485.1"/>
    </source>
</evidence>
<keyword evidence="8" id="KW-1185">Reference proteome</keyword>
<keyword evidence="3" id="KW-0862">Zinc</keyword>
<keyword evidence="1" id="KW-0479">Metal-binding</keyword>
<dbReference type="PANTHER" id="PTHR15710">
    <property type="entry name" value="E3 UBIQUITIN-PROTEIN LIGASE PRAJA"/>
    <property type="match status" value="1"/>
</dbReference>
<feature type="region of interest" description="Disordered" evidence="5">
    <location>
        <begin position="136"/>
        <end position="156"/>
    </location>
</feature>
<gene>
    <name evidence="7" type="ORF">PUMCH_003839</name>
</gene>
<dbReference type="SUPFAM" id="SSF57850">
    <property type="entry name" value="RING/U-box"/>
    <property type="match status" value="1"/>
</dbReference>
<dbReference type="RefSeq" id="XP_062878866.1">
    <property type="nucleotide sequence ID" value="XM_063022796.1"/>
</dbReference>
<dbReference type="Proteomes" id="UP001338582">
    <property type="component" value="Chromosome 4"/>
</dbReference>
<dbReference type="InterPro" id="IPR001841">
    <property type="entry name" value="Znf_RING"/>
</dbReference>
<dbReference type="PANTHER" id="PTHR15710:SF243">
    <property type="entry name" value="E3 UBIQUITIN-PROTEIN LIGASE PRAJA-2 ISOFORM X1"/>
    <property type="match status" value="1"/>
</dbReference>
<dbReference type="GO" id="GO:0016567">
    <property type="term" value="P:protein ubiquitination"/>
    <property type="evidence" value="ECO:0007669"/>
    <property type="project" value="TreeGrafter"/>
</dbReference>
<dbReference type="GeneID" id="88174902"/>
<dbReference type="Pfam" id="PF13639">
    <property type="entry name" value="zf-RING_2"/>
    <property type="match status" value="1"/>
</dbReference>
<dbReference type="InterPro" id="IPR013083">
    <property type="entry name" value="Znf_RING/FYVE/PHD"/>
</dbReference>
<evidence type="ECO:0000256" key="3">
    <source>
        <dbReference type="ARBA" id="ARBA00022833"/>
    </source>
</evidence>
<evidence type="ECO:0000259" key="6">
    <source>
        <dbReference type="PROSITE" id="PS50089"/>
    </source>
</evidence>
<evidence type="ECO:0000256" key="4">
    <source>
        <dbReference type="PROSITE-ProRule" id="PRU00175"/>
    </source>
</evidence>
<accession>A0AAX4HD68</accession>
<evidence type="ECO:0000256" key="1">
    <source>
        <dbReference type="ARBA" id="ARBA00022723"/>
    </source>
</evidence>
<protein>
    <recommendedName>
        <fullName evidence="6">RING-type domain-containing protein</fullName>
    </recommendedName>
</protein>
<reference evidence="7 8" key="1">
    <citation type="submission" date="2023-10" db="EMBL/GenBank/DDBJ databases">
        <title>Draft Genome Sequence of Candida saopaulonensis from a very Premature Infant with Sepsis.</title>
        <authorList>
            <person name="Ning Y."/>
            <person name="Dai R."/>
            <person name="Xiao M."/>
            <person name="Xu Y."/>
            <person name="Yan Q."/>
            <person name="Zhang L."/>
        </authorList>
    </citation>
    <scope>NUCLEOTIDE SEQUENCE [LARGE SCALE GENOMIC DNA]</scope>
    <source>
        <strain evidence="7 8">19XY460</strain>
    </source>
</reference>
<feature type="compositionally biased region" description="Acidic residues" evidence="5">
    <location>
        <begin position="140"/>
        <end position="156"/>
    </location>
</feature>
<organism evidence="7 8">
    <name type="scientific">Australozyma saopauloensis</name>
    <dbReference type="NCBI Taxonomy" id="291208"/>
    <lineage>
        <taxon>Eukaryota</taxon>
        <taxon>Fungi</taxon>
        <taxon>Dikarya</taxon>
        <taxon>Ascomycota</taxon>
        <taxon>Saccharomycotina</taxon>
        <taxon>Pichiomycetes</taxon>
        <taxon>Metschnikowiaceae</taxon>
        <taxon>Australozyma</taxon>
    </lineage>
</organism>
<dbReference type="GO" id="GO:0061630">
    <property type="term" value="F:ubiquitin protein ligase activity"/>
    <property type="evidence" value="ECO:0007669"/>
    <property type="project" value="TreeGrafter"/>
</dbReference>
<dbReference type="GO" id="GO:0005737">
    <property type="term" value="C:cytoplasm"/>
    <property type="evidence" value="ECO:0007669"/>
    <property type="project" value="TreeGrafter"/>
</dbReference>
<name>A0AAX4HD68_9ASCO</name>
<dbReference type="EMBL" id="CP138897">
    <property type="protein sequence ID" value="WPK26485.1"/>
    <property type="molecule type" value="Genomic_DNA"/>
</dbReference>
<dbReference type="Gene3D" id="3.30.40.10">
    <property type="entry name" value="Zinc/RING finger domain, C3HC4 (zinc finger)"/>
    <property type="match status" value="1"/>
</dbReference>
<evidence type="ECO:0000313" key="8">
    <source>
        <dbReference type="Proteomes" id="UP001338582"/>
    </source>
</evidence>
<dbReference type="PROSITE" id="PS50089">
    <property type="entry name" value="ZF_RING_2"/>
    <property type="match status" value="1"/>
</dbReference>